<dbReference type="InterPro" id="IPR051122">
    <property type="entry name" value="SDR_DHRS6-like"/>
</dbReference>
<dbReference type="OrthoDB" id="9178657at2"/>
<dbReference type="AlphaFoldDB" id="A0A225MR33"/>
<evidence type="ECO:0000256" key="1">
    <source>
        <dbReference type="ARBA" id="ARBA00006484"/>
    </source>
</evidence>
<organism evidence="3 4">
    <name type="scientific">Candidimonas nitroreducens</name>
    <dbReference type="NCBI Taxonomy" id="683354"/>
    <lineage>
        <taxon>Bacteria</taxon>
        <taxon>Pseudomonadati</taxon>
        <taxon>Pseudomonadota</taxon>
        <taxon>Betaproteobacteria</taxon>
        <taxon>Burkholderiales</taxon>
        <taxon>Alcaligenaceae</taxon>
        <taxon>Candidimonas</taxon>
    </lineage>
</organism>
<evidence type="ECO:0000256" key="2">
    <source>
        <dbReference type="ARBA" id="ARBA00023002"/>
    </source>
</evidence>
<dbReference type="GO" id="GO:0016491">
    <property type="term" value="F:oxidoreductase activity"/>
    <property type="evidence" value="ECO:0007669"/>
    <property type="project" value="UniProtKB-KW"/>
</dbReference>
<proteinExistence type="inferred from homology"/>
<sequence length="265" mass="27713">MSEKRLQGRVALVFGAGSVGAGWGNGKAAAVAYAREGARVLAVDMNRAAAEETRDIIQSEGGRCQALAADATDSAQVAETVAAALAGDGRIDILHNNVGMAKMGSVTELSEADWDLALAVNLKSAFLTSKHVLPCMLERKRGCIINISSLAAIRYTGYPYPAYYAGKGGLNQLTVGLALQYAGSGIRVNAIMPGYIDTPLIYKDISGQYGSKEEMVAQRNALCPMGHMGTAWDIARAAVFLASDDAAYITGVCLPVDGGVHLAAR</sequence>
<dbReference type="Pfam" id="PF13561">
    <property type="entry name" value="adh_short_C2"/>
    <property type="match status" value="1"/>
</dbReference>
<protein>
    <submittedName>
        <fullName evidence="3">3-oxoacyl-ACP reductase</fullName>
    </submittedName>
</protein>
<dbReference type="CDD" id="cd05233">
    <property type="entry name" value="SDR_c"/>
    <property type="match status" value="1"/>
</dbReference>
<name>A0A225MR33_9BURK</name>
<evidence type="ECO:0000313" key="3">
    <source>
        <dbReference type="EMBL" id="OWT63744.1"/>
    </source>
</evidence>
<dbReference type="PRINTS" id="PR00080">
    <property type="entry name" value="SDRFAMILY"/>
</dbReference>
<reference evidence="4" key="1">
    <citation type="submission" date="2017-06" db="EMBL/GenBank/DDBJ databases">
        <title>Herbaspirillum phytohormonus sp. nov., isolated from the root nodule of Robinia pseudoacacia in lead-zinc mine.</title>
        <authorList>
            <person name="Fan M."/>
            <person name="Lin Y."/>
        </authorList>
    </citation>
    <scope>NUCLEOTIDE SEQUENCE [LARGE SCALE GENOMIC DNA]</scope>
    <source>
        <strain evidence="4">SC-089</strain>
    </source>
</reference>
<evidence type="ECO:0000313" key="4">
    <source>
        <dbReference type="Proteomes" id="UP000214603"/>
    </source>
</evidence>
<dbReference type="SUPFAM" id="SSF51735">
    <property type="entry name" value="NAD(P)-binding Rossmann-fold domains"/>
    <property type="match status" value="1"/>
</dbReference>
<accession>A0A225MR33</accession>
<keyword evidence="2" id="KW-0560">Oxidoreductase</keyword>
<dbReference type="InterPro" id="IPR036291">
    <property type="entry name" value="NAD(P)-bd_dom_sf"/>
</dbReference>
<dbReference type="PRINTS" id="PR00081">
    <property type="entry name" value="GDHRDH"/>
</dbReference>
<gene>
    <name evidence="3" type="ORF">CEY11_05365</name>
</gene>
<dbReference type="EMBL" id="NJIH01000003">
    <property type="protein sequence ID" value="OWT63744.1"/>
    <property type="molecule type" value="Genomic_DNA"/>
</dbReference>
<dbReference type="PANTHER" id="PTHR43477">
    <property type="entry name" value="DIHYDROANTICAPSIN 7-DEHYDROGENASE"/>
    <property type="match status" value="1"/>
</dbReference>
<comment type="similarity">
    <text evidence="1">Belongs to the short-chain dehydrogenases/reductases (SDR) family.</text>
</comment>
<dbReference type="InterPro" id="IPR002347">
    <property type="entry name" value="SDR_fam"/>
</dbReference>
<comment type="caution">
    <text evidence="3">The sequence shown here is derived from an EMBL/GenBank/DDBJ whole genome shotgun (WGS) entry which is preliminary data.</text>
</comment>
<dbReference type="Proteomes" id="UP000214603">
    <property type="component" value="Unassembled WGS sequence"/>
</dbReference>
<dbReference type="RefSeq" id="WP_088602323.1">
    <property type="nucleotide sequence ID" value="NZ_NJIH01000003.1"/>
</dbReference>
<dbReference type="FunFam" id="3.40.50.720:FF:000084">
    <property type="entry name" value="Short-chain dehydrogenase reductase"/>
    <property type="match status" value="1"/>
</dbReference>
<dbReference type="PANTHER" id="PTHR43477:SF1">
    <property type="entry name" value="DIHYDROANTICAPSIN 7-DEHYDROGENASE"/>
    <property type="match status" value="1"/>
</dbReference>
<dbReference type="Gene3D" id="3.40.50.720">
    <property type="entry name" value="NAD(P)-binding Rossmann-like Domain"/>
    <property type="match status" value="1"/>
</dbReference>
<keyword evidence="4" id="KW-1185">Reference proteome</keyword>